<gene>
    <name evidence="1" type="ORF">GALL_471330</name>
</gene>
<dbReference type="EMBL" id="MLJW01003813">
    <property type="protein sequence ID" value="OIQ71251.1"/>
    <property type="molecule type" value="Genomic_DNA"/>
</dbReference>
<comment type="caution">
    <text evidence="1">The sequence shown here is derived from an EMBL/GenBank/DDBJ whole genome shotgun (WGS) entry which is preliminary data.</text>
</comment>
<name>A0A1J5Q184_9ZZZZ</name>
<proteinExistence type="predicted"/>
<protein>
    <submittedName>
        <fullName evidence="1">Uncharacterized protein</fullName>
    </submittedName>
</protein>
<evidence type="ECO:0000313" key="1">
    <source>
        <dbReference type="EMBL" id="OIQ71251.1"/>
    </source>
</evidence>
<sequence>MQFGDFVRPFILIGFAIHLQTLGANDDQVLVPDFIFFLPLGYHHPFTTWAGTWPAATSTAALADFLGFAVVDAGVVKPGDVANKVVNPELSFTNLWANTTTPSTHLCVFHG</sequence>
<reference evidence="1" key="1">
    <citation type="submission" date="2016-10" db="EMBL/GenBank/DDBJ databases">
        <title>Sequence of Gallionella enrichment culture.</title>
        <authorList>
            <person name="Poehlein A."/>
            <person name="Muehling M."/>
            <person name="Daniel R."/>
        </authorList>
    </citation>
    <scope>NUCLEOTIDE SEQUENCE</scope>
</reference>
<dbReference type="AlphaFoldDB" id="A0A1J5Q184"/>
<accession>A0A1J5Q184</accession>
<organism evidence="1">
    <name type="scientific">mine drainage metagenome</name>
    <dbReference type="NCBI Taxonomy" id="410659"/>
    <lineage>
        <taxon>unclassified sequences</taxon>
        <taxon>metagenomes</taxon>
        <taxon>ecological metagenomes</taxon>
    </lineage>
</organism>